<dbReference type="Pfam" id="PF09724">
    <property type="entry name" value="Dcc1"/>
    <property type="match status" value="1"/>
</dbReference>
<dbReference type="EMBL" id="JAMWBK010000010">
    <property type="protein sequence ID" value="KAJ8901701.1"/>
    <property type="molecule type" value="Genomic_DNA"/>
</dbReference>
<dbReference type="GO" id="GO:0006260">
    <property type="term" value="P:DNA replication"/>
    <property type="evidence" value="ECO:0007669"/>
    <property type="project" value="UniProtKB-KW"/>
</dbReference>
<sequence length="356" mass="40766">MGSTMEEHEVRYSMGFDPREYRLVELPEGLTDDEAWVDGAWMKGGVGQEALLCTRKRTYAVNFLESSNTQMLLDDQHRNAKGYEMVGDLKGRVVLYETNPRIDQLRDLLKMYKFSELSEPSELKGITFEELVEAVQASESEIKQGLDELHALKYGGSWFSVDENDEDQILSIVGDTLSILDIRQNNFNPVELKAKLPEEFNEVLVDHCLNKFFEVCASGESRARRDRIRSFYAEKVLRARGGSMGYESFLGAWVEAIPENFLEEDPKVSSLAGTAIEDSEKDSSRRVVRLVSKSDLPSESSQRMKKLFSIKALWSKEELEPYFDSDVESLLVKHAKVVRTILDDGTTFKRYRRRHT</sequence>
<dbReference type="Proteomes" id="UP001157974">
    <property type="component" value="Unassembled WGS sequence"/>
</dbReference>
<comment type="similarity">
    <text evidence="1">Belongs to the DCC1 family.</text>
</comment>
<dbReference type="PANTHER" id="PTHR13395:SF6">
    <property type="entry name" value="SISTER CHROMATID COHESION PROTEIN DCC1"/>
    <property type="match status" value="1"/>
</dbReference>
<evidence type="ECO:0000256" key="1">
    <source>
        <dbReference type="ARBA" id="ARBA00007017"/>
    </source>
</evidence>
<dbReference type="PANTHER" id="PTHR13395">
    <property type="entry name" value="SISTER CHROMATID COHESION PROTEIN DCC1-RELATED"/>
    <property type="match status" value="1"/>
</dbReference>
<dbReference type="GO" id="GO:0034088">
    <property type="term" value="P:maintenance of mitotic sister chromatid cohesion"/>
    <property type="evidence" value="ECO:0007669"/>
    <property type="project" value="TreeGrafter"/>
</dbReference>
<dbReference type="GO" id="GO:0000775">
    <property type="term" value="C:chromosome, centromeric region"/>
    <property type="evidence" value="ECO:0007669"/>
    <property type="project" value="TreeGrafter"/>
</dbReference>
<gene>
    <name evidence="3" type="ORF">NDN08_003907</name>
</gene>
<keyword evidence="4" id="KW-1185">Reference proteome</keyword>
<comment type="caution">
    <text evidence="3">The sequence shown here is derived from an EMBL/GenBank/DDBJ whole genome shotgun (WGS) entry which is preliminary data.</text>
</comment>
<name>A0AAV8UGT1_9RHOD</name>
<dbReference type="InterPro" id="IPR019128">
    <property type="entry name" value="Dcc1"/>
</dbReference>
<evidence type="ECO:0008006" key="5">
    <source>
        <dbReference type="Google" id="ProtNLM"/>
    </source>
</evidence>
<protein>
    <recommendedName>
        <fullName evidence="5">Sister chromatid cohesion protein DCC1</fullName>
    </recommendedName>
</protein>
<organism evidence="3 4">
    <name type="scientific">Rhodosorus marinus</name>
    <dbReference type="NCBI Taxonomy" id="101924"/>
    <lineage>
        <taxon>Eukaryota</taxon>
        <taxon>Rhodophyta</taxon>
        <taxon>Stylonematophyceae</taxon>
        <taxon>Stylonematales</taxon>
        <taxon>Stylonemataceae</taxon>
        <taxon>Rhodosorus</taxon>
    </lineage>
</organism>
<evidence type="ECO:0000313" key="3">
    <source>
        <dbReference type="EMBL" id="KAJ8901701.1"/>
    </source>
</evidence>
<reference evidence="3 4" key="1">
    <citation type="journal article" date="2023" name="Nat. Commun.">
        <title>Origin of minicircular mitochondrial genomes in red algae.</title>
        <authorList>
            <person name="Lee Y."/>
            <person name="Cho C.H."/>
            <person name="Lee Y.M."/>
            <person name="Park S.I."/>
            <person name="Yang J.H."/>
            <person name="West J.A."/>
            <person name="Bhattacharya D."/>
            <person name="Yoon H.S."/>
        </authorList>
    </citation>
    <scope>NUCLEOTIDE SEQUENCE [LARGE SCALE GENOMIC DNA]</scope>
    <source>
        <strain evidence="3 4">CCMP1338</strain>
        <tissue evidence="3">Whole cell</tissue>
    </source>
</reference>
<proteinExistence type="inferred from homology"/>
<accession>A0AAV8UGT1</accession>
<dbReference type="AlphaFoldDB" id="A0AAV8UGT1"/>
<keyword evidence="2" id="KW-0235">DNA replication</keyword>
<dbReference type="GO" id="GO:0000785">
    <property type="term" value="C:chromatin"/>
    <property type="evidence" value="ECO:0007669"/>
    <property type="project" value="TreeGrafter"/>
</dbReference>
<evidence type="ECO:0000313" key="4">
    <source>
        <dbReference type="Proteomes" id="UP001157974"/>
    </source>
</evidence>
<evidence type="ECO:0000256" key="2">
    <source>
        <dbReference type="ARBA" id="ARBA00022705"/>
    </source>
</evidence>
<dbReference type="GO" id="GO:0031390">
    <property type="term" value="C:Ctf18 RFC-like complex"/>
    <property type="evidence" value="ECO:0007669"/>
    <property type="project" value="InterPro"/>
</dbReference>